<sequence>INPGPDQARLSQVPKPALQHNHSLGHSLAYI</sequence>
<name>A0A9W7FWX7_9STRA</name>
<dbReference type="AlphaFoldDB" id="A0A9W7FWX7"/>
<keyword evidence="3" id="KW-1185">Reference proteome</keyword>
<gene>
    <name evidence="2" type="ORF">TrRE_jg12901</name>
</gene>
<comment type="caution">
    <text evidence="2">The sequence shown here is derived from an EMBL/GenBank/DDBJ whole genome shotgun (WGS) entry which is preliminary data.</text>
</comment>
<feature type="region of interest" description="Disordered" evidence="1">
    <location>
        <begin position="1"/>
        <end position="31"/>
    </location>
</feature>
<accession>A0A9W7FWX7</accession>
<reference evidence="2" key="1">
    <citation type="submission" date="2022-07" db="EMBL/GenBank/DDBJ databases">
        <title>Genome analysis of Parmales, a sister group of diatoms, reveals the evolutionary specialization of diatoms from phago-mixotrophs to photoautotrophs.</title>
        <authorList>
            <person name="Ban H."/>
            <person name="Sato S."/>
            <person name="Yoshikawa S."/>
            <person name="Kazumasa Y."/>
            <person name="Nakamura Y."/>
            <person name="Ichinomiya M."/>
            <person name="Saitoh K."/>
            <person name="Sato N."/>
            <person name="Blanc-Mathieu R."/>
            <person name="Endo H."/>
            <person name="Kuwata A."/>
            <person name="Ogata H."/>
        </authorList>
    </citation>
    <scope>NUCLEOTIDE SEQUENCE</scope>
</reference>
<proteinExistence type="predicted"/>
<protein>
    <submittedName>
        <fullName evidence="2">Uncharacterized protein</fullName>
    </submittedName>
</protein>
<organism evidence="2 3">
    <name type="scientific">Triparma retinervis</name>
    <dbReference type="NCBI Taxonomy" id="2557542"/>
    <lineage>
        <taxon>Eukaryota</taxon>
        <taxon>Sar</taxon>
        <taxon>Stramenopiles</taxon>
        <taxon>Ochrophyta</taxon>
        <taxon>Bolidophyceae</taxon>
        <taxon>Parmales</taxon>
        <taxon>Triparmaceae</taxon>
        <taxon>Triparma</taxon>
    </lineage>
</organism>
<dbReference type="EMBL" id="BRXZ01007149">
    <property type="protein sequence ID" value="GMI24785.1"/>
    <property type="molecule type" value="Genomic_DNA"/>
</dbReference>
<evidence type="ECO:0000256" key="1">
    <source>
        <dbReference type="SAM" id="MobiDB-lite"/>
    </source>
</evidence>
<feature type="non-terminal residue" evidence="2">
    <location>
        <position position="1"/>
    </location>
</feature>
<evidence type="ECO:0000313" key="3">
    <source>
        <dbReference type="Proteomes" id="UP001165082"/>
    </source>
</evidence>
<dbReference type="Proteomes" id="UP001165082">
    <property type="component" value="Unassembled WGS sequence"/>
</dbReference>
<evidence type="ECO:0000313" key="2">
    <source>
        <dbReference type="EMBL" id="GMI24785.1"/>
    </source>
</evidence>